<protein>
    <recommendedName>
        <fullName evidence="3">Lipoprotein</fullName>
    </recommendedName>
</protein>
<dbReference type="OrthoDB" id="1187902at2"/>
<name>A0A4Q1KK77_9FLAO</name>
<evidence type="ECO:0008006" key="3">
    <source>
        <dbReference type="Google" id="ProtNLM"/>
    </source>
</evidence>
<dbReference type="Proteomes" id="UP000289734">
    <property type="component" value="Unassembled WGS sequence"/>
</dbReference>
<dbReference type="RefSeq" id="WP_129465102.1">
    <property type="nucleotide sequence ID" value="NZ_SBKQ01000012.1"/>
</dbReference>
<proteinExistence type="predicted"/>
<dbReference type="EMBL" id="SBKQ01000012">
    <property type="protein sequence ID" value="RXR30117.1"/>
    <property type="molecule type" value="Genomic_DNA"/>
</dbReference>
<keyword evidence="2" id="KW-1185">Reference proteome</keyword>
<comment type="caution">
    <text evidence="1">The sequence shown here is derived from an EMBL/GenBank/DDBJ whole genome shotgun (WGS) entry which is preliminary data.</text>
</comment>
<evidence type="ECO:0000313" key="1">
    <source>
        <dbReference type="EMBL" id="RXR30117.1"/>
    </source>
</evidence>
<sequence>MKTFLFFITLSITLLFSCKENTKNENEESLVNENALESLVEVTSGYATFEEAFHKLPLKSVPIQAIISKNEKILTGINPVAFSLPSIYELWFNKNYNYQLISGYRLNLSNDFYTAILKIKIGEIDQEHLLINYDFDGKIIDSILVAIFSDGEYEYSTTKSTINQNEILITSNFFVKDADDSEEMQRIIKILPDGKLKEISEKESILDFVAKELNIENPKRIKDLEAFKLQPNNPKEAIVVIPEIMEGSKEEEFFRLNSHIAIVNLKSKTITHQYFESHKTNGWVSDAIRLDEIKIDTAPYFVNESTRAFGIRVSYFGSSRVNPYYNQTLSLFIKENNTLKKILHNFNIEKNTGEWNGNCEGEFFNESKTLVISKKKTNGYVDILVKHKLAKSIAFLNQNDECDEKDTISNSSSILRFDGQLYN</sequence>
<dbReference type="PROSITE" id="PS51257">
    <property type="entry name" value="PROKAR_LIPOPROTEIN"/>
    <property type="match status" value="1"/>
</dbReference>
<evidence type="ECO:0000313" key="2">
    <source>
        <dbReference type="Proteomes" id="UP000289734"/>
    </source>
</evidence>
<dbReference type="AlphaFoldDB" id="A0A4Q1KK77"/>
<reference evidence="2" key="1">
    <citation type="submission" date="2019-01" db="EMBL/GenBank/DDBJ databases">
        <title>Cytophagaceae bacterium strain CAR-16.</title>
        <authorList>
            <person name="Chen W.-M."/>
        </authorList>
    </citation>
    <scope>NUCLEOTIDE SEQUENCE [LARGE SCALE GENOMIC DNA]</scope>
    <source>
        <strain evidence="2">ICH-30</strain>
    </source>
</reference>
<organism evidence="1 2">
    <name type="scientific">Flavobacterium piscinae</name>
    <dbReference type="NCBI Taxonomy" id="2506424"/>
    <lineage>
        <taxon>Bacteria</taxon>
        <taxon>Pseudomonadati</taxon>
        <taxon>Bacteroidota</taxon>
        <taxon>Flavobacteriia</taxon>
        <taxon>Flavobacteriales</taxon>
        <taxon>Flavobacteriaceae</taxon>
        <taxon>Flavobacterium</taxon>
    </lineage>
</organism>
<gene>
    <name evidence="1" type="ORF">EQG68_11855</name>
</gene>
<accession>A0A4Q1KK77</accession>